<name>A0A1M4YSK1_STRHI</name>
<dbReference type="CDD" id="cd00093">
    <property type="entry name" value="HTH_XRE"/>
    <property type="match status" value="1"/>
</dbReference>
<feature type="domain" description="HTH cro/C1-type" evidence="1">
    <location>
        <begin position="18"/>
        <end position="71"/>
    </location>
</feature>
<gene>
    <name evidence="2" type="ORF">SAMN05444320_102467</name>
</gene>
<sequence>MQNILSPAVARRWLSHELRRLREATGKKQTEAAARIGITQPALAHLESGTSLPSLPTLEVLLGFYGRPDLLPRMTETLSAAKRKTNGPISSTHDFELFVALEYFATRMHAFEATVITGLLQTPAYAFEIIRNHAETTRGVDVRASVELRMQRKEIIHRADDPIRLWVVMDEPALRRPVGPPKVMAEQLDFLLEESERSNIEIQVVPLSTGPHAGLFGSFMLLEFDDGNRMAYYDTRRAAHYQTDPSDVADYVETMSRLQITALDQEKSRLFIHQMKKELST</sequence>
<keyword evidence="3" id="KW-1185">Reference proteome</keyword>
<dbReference type="InterPro" id="IPR001387">
    <property type="entry name" value="Cro/C1-type_HTH"/>
</dbReference>
<dbReference type="AlphaFoldDB" id="A0A1M4YSK1"/>
<evidence type="ECO:0000313" key="3">
    <source>
        <dbReference type="Proteomes" id="UP000184501"/>
    </source>
</evidence>
<dbReference type="OrthoDB" id="4285266at2"/>
<organism evidence="2 3">
    <name type="scientific">Streptoalloteichus hindustanus</name>
    <dbReference type="NCBI Taxonomy" id="2017"/>
    <lineage>
        <taxon>Bacteria</taxon>
        <taxon>Bacillati</taxon>
        <taxon>Actinomycetota</taxon>
        <taxon>Actinomycetes</taxon>
        <taxon>Pseudonocardiales</taxon>
        <taxon>Pseudonocardiaceae</taxon>
        <taxon>Streptoalloteichus</taxon>
    </lineage>
</organism>
<dbReference type="GO" id="GO:0003677">
    <property type="term" value="F:DNA binding"/>
    <property type="evidence" value="ECO:0007669"/>
    <property type="project" value="InterPro"/>
</dbReference>
<dbReference type="InterPro" id="IPR043917">
    <property type="entry name" value="DUF5753"/>
</dbReference>
<evidence type="ECO:0000313" key="2">
    <source>
        <dbReference type="EMBL" id="SHF08764.1"/>
    </source>
</evidence>
<dbReference type="PROSITE" id="PS50943">
    <property type="entry name" value="HTH_CROC1"/>
    <property type="match status" value="1"/>
</dbReference>
<reference evidence="2 3" key="1">
    <citation type="submission" date="2016-11" db="EMBL/GenBank/DDBJ databases">
        <authorList>
            <person name="Jaros S."/>
            <person name="Januszkiewicz K."/>
            <person name="Wedrychowicz H."/>
        </authorList>
    </citation>
    <scope>NUCLEOTIDE SEQUENCE [LARGE SCALE GENOMIC DNA]</scope>
    <source>
        <strain evidence="2 3">DSM 44523</strain>
    </source>
</reference>
<proteinExistence type="predicted"/>
<evidence type="ECO:0000259" key="1">
    <source>
        <dbReference type="PROSITE" id="PS50943"/>
    </source>
</evidence>
<protein>
    <submittedName>
        <fullName evidence="2">Helix-turn-helix domain-containing protein</fullName>
    </submittedName>
</protein>
<accession>A0A1M4YSK1</accession>
<dbReference type="RefSeq" id="WP_073480696.1">
    <property type="nucleotide sequence ID" value="NZ_FQVN01000002.1"/>
</dbReference>
<dbReference type="Gene3D" id="1.10.260.40">
    <property type="entry name" value="lambda repressor-like DNA-binding domains"/>
    <property type="match status" value="1"/>
</dbReference>
<dbReference type="SMART" id="SM00530">
    <property type="entry name" value="HTH_XRE"/>
    <property type="match status" value="1"/>
</dbReference>
<dbReference type="STRING" id="2017.SAMN05444320_102467"/>
<dbReference type="SUPFAM" id="SSF47413">
    <property type="entry name" value="lambda repressor-like DNA-binding domains"/>
    <property type="match status" value="1"/>
</dbReference>
<dbReference type="EMBL" id="FQVN01000002">
    <property type="protein sequence ID" value="SHF08764.1"/>
    <property type="molecule type" value="Genomic_DNA"/>
</dbReference>
<dbReference type="Pfam" id="PF19054">
    <property type="entry name" value="DUF5753"/>
    <property type="match status" value="1"/>
</dbReference>
<dbReference type="Proteomes" id="UP000184501">
    <property type="component" value="Unassembled WGS sequence"/>
</dbReference>
<dbReference type="InterPro" id="IPR010982">
    <property type="entry name" value="Lambda_DNA-bd_dom_sf"/>
</dbReference>
<dbReference type="Pfam" id="PF13560">
    <property type="entry name" value="HTH_31"/>
    <property type="match status" value="1"/>
</dbReference>